<dbReference type="SUPFAM" id="SSF75445">
    <property type="entry name" value="D-ribose-5-phosphate isomerase (RpiA), lid domain"/>
    <property type="match status" value="1"/>
</dbReference>
<dbReference type="GO" id="GO:0004751">
    <property type="term" value="F:ribose-5-phosphate isomerase activity"/>
    <property type="evidence" value="ECO:0007669"/>
    <property type="project" value="UniProtKB-EC"/>
</dbReference>
<keyword evidence="5" id="KW-0413">Isomerase</keyword>
<gene>
    <name evidence="7" type="ORF">M514_07024</name>
</gene>
<dbReference type="CDD" id="cd01398">
    <property type="entry name" value="RPI_A"/>
    <property type="match status" value="1"/>
</dbReference>
<dbReference type="SUPFAM" id="SSF100950">
    <property type="entry name" value="NagB/RpiA/CoA transferase-like"/>
    <property type="match status" value="1"/>
</dbReference>
<evidence type="ECO:0000256" key="2">
    <source>
        <dbReference type="ARBA" id="ARBA00004988"/>
    </source>
</evidence>
<dbReference type="InterPro" id="IPR037171">
    <property type="entry name" value="NagB/RpiA_transferase-like"/>
</dbReference>
<dbReference type="InterPro" id="IPR004788">
    <property type="entry name" value="Ribose5P_isomerase_type_A"/>
</dbReference>
<evidence type="ECO:0000256" key="3">
    <source>
        <dbReference type="ARBA" id="ARBA00008088"/>
    </source>
</evidence>
<comment type="catalytic activity">
    <reaction evidence="1">
        <text>aldehydo-D-ribose 5-phosphate = D-ribulose 5-phosphate</text>
        <dbReference type="Rhea" id="RHEA:14657"/>
        <dbReference type="ChEBI" id="CHEBI:58121"/>
        <dbReference type="ChEBI" id="CHEBI:58273"/>
        <dbReference type="EC" id="5.3.1.6"/>
    </reaction>
</comment>
<evidence type="ECO:0000256" key="5">
    <source>
        <dbReference type="ARBA" id="ARBA00023235"/>
    </source>
</evidence>
<organism evidence="7">
    <name type="scientific">Trichuris suis</name>
    <name type="common">pig whipworm</name>
    <dbReference type="NCBI Taxonomy" id="68888"/>
    <lineage>
        <taxon>Eukaryota</taxon>
        <taxon>Metazoa</taxon>
        <taxon>Ecdysozoa</taxon>
        <taxon>Nematoda</taxon>
        <taxon>Enoplea</taxon>
        <taxon>Dorylaimia</taxon>
        <taxon>Trichinellida</taxon>
        <taxon>Trichuridae</taxon>
        <taxon>Trichuris</taxon>
    </lineage>
</organism>
<evidence type="ECO:0000256" key="4">
    <source>
        <dbReference type="ARBA" id="ARBA00011959"/>
    </source>
</evidence>
<proteinExistence type="inferred from homology"/>
<evidence type="ECO:0000256" key="1">
    <source>
        <dbReference type="ARBA" id="ARBA00001713"/>
    </source>
</evidence>
<evidence type="ECO:0000256" key="6">
    <source>
        <dbReference type="ARBA" id="ARBA00029734"/>
    </source>
</evidence>
<dbReference type="EMBL" id="KL367666">
    <property type="protein sequence ID" value="KFD60457.1"/>
    <property type="molecule type" value="Genomic_DNA"/>
</dbReference>
<protein>
    <recommendedName>
        <fullName evidence="4">ribose-5-phosphate isomerase</fullName>
        <ecNumber evidence="4">5.3.1.6</ecNumber>
    </recommendedName>
    <alternativeName>
        <fullName evidence="6">Phosphoriboisomerase</fullName>
    </alternativeName>
</protein>
<comment type="similarity">
    <text evidence="3">Belongs to the ribose 5-phosphate isomerase family.</text>
</comment>
<dbReference type="UniPathway" id="UPA00115">
    <property type="reaction ID" value="UER00412"/>
</dbReference>
<dbReference type="Gene3D" id="3.40.50.1360">
    <property type="match status" value="1"/>
</dbReference>
<dbReference type="PANTHER" id="PTHR11934:SF0">
    <property type="entry name" value="RIBOSE-5-PHOSPHATE ISOMERASE"/>
    <property type="match status" value="1"/>
</dbReference>
<dbReference type="FunFam" id="3.30.70.260:FF:000018">
    <property type="entry name" value="Ribose-5-phosphate isomerase A"/>
    <property type="match status" value="1"/>
</dbReference>
<dbReference type="Pfam" id="PF06026">
    <property type="entry name" value="Rib_5-P_isom_A"/>
    <property type="match status" value="1"/>
</dbReference>
<dbReference type="FunFam" id="3.40.50.1360:FF:000001">
    <property type="entry name" value="Ribose-5-phosphate isomerase A"/>
    <property type="match status" value="1"/>
</dbReference>
<dbReference type="GO" id="GO:0009052">
    <property type="term" value="P:pentose-phosphate shunt, non-oxidative branch"/>
    <property type="evidence" value="ECO:0007669"/>
    <property type="project" value="InterPro"/>
</dbReference>
<dbReference type="NCBIfam" id="TIGR00021">
    <property type="entry name" value="rpiA"/>
    <property type="match status" value="1"/>
</dbReference>
<comment type="pathway">
    <text evidence="2">Carbohydrate degradation; pentose phosphate pathway; D-ribose 5-phosphate from D-ribulose 5-phosphate (non-oxidative stage): step 1/1.</text>
</comment>
<evidence type="ECO:0000313" key="7">
    <source>
        <dbReference type="EMBL" id="KFD60457.1"/>
    </source>
</evidence>
<name>A0A085MTB1_9BILA</name>
<dbReference type="GO" id="GO:0006014">
    <property type="term" value="P:D-ribose metabolic process"/>
    <property type="evidence" value="ECO:0007669"/>
    <property type="project" value="TreeGrafter"/>
</dbReference>
<dbReference type="EC" id="5.3.1.6" evidence="4"/>
<dbReference type="Gene3D" id="3.30.70.260">
    <property type="match status" value="1"/>
</dbReference>
<dbReference type="AlphaFoldDB" id="A0A085MTB1"/>
<dbReference type="Proteomes" id="UP000030758">
    <property type="component" value="Unassembled WGS sequence"/>
</dbReference>
<dbReference type="OrthoDB" id="1555531at2759"/>
<sequence length="289" mass="32107">MILPMICVLSNLGGRRLLRIFFASAFKFRMASTDGKQRLEDAKKLAAYECVKQHVESGQVIGVGSGSTAVYVINCLADFYEKGKLRDIVCIPTSYQARCTIIQHKLPLGDLDCYPFLDLCIDGADEVDIELNCIKGGGGCQSQEKLVMSCAKYFYVVADHRKKSNRLGDRWKYVPLEVLSRAYVPVKMAIEEAHGGRCELRLGAGKVGPVITDNGNFILDWYMPSSYVAPNGWKTLHEQMKLVPGVVETGLFIGYAQQAYFGMPDGNVVTLNAPNDRKINCLDRSRMTL</sequence>
<dbReference type="PANTHER" id="PTHR11934">
    <property type="entry name" value="RIBOSE-5-PHOSPHATE ISOMERASE"/>
    <property type="match status" value="1"/>
</dbReference>
<accession>A0A085MTB1</accession>
<reference evidence="7" key="1">
    <citation type="journal article" date="2014" name="Nat. Genet.">
        <title>Genome and transcriptome of the porcine whipworm Trichuris suis.</title>
        <authorList>
            <person name="Jex A.R."/>
            <person name="Nejsum P."/>
            <person name="Schwarz E.M."/>
            <person name="Hu L."/>
            <person name="Young N.D."/>
            <person name="Hall R.S."/>
            <person name="Korhonen P.K."/>
            <person name="Liao S."/>
            <person name="Thamsborg S."/>
            <person name="Xia J."/>
            <person name="Xu P."/>
            <person name="Wang S."/>
            <person name="Scheerlinck J.P."/>
            <person name="Hofmann A."/>
            <person name="Sternberg P.W."/>
            <person name="Wang J."/>
            <person name="Gasser R.B."/>
        </authorList>
    </citation>
    <scope>NUCLEOTIDE SEQUENCE [LARGE SCALE GENOMIC DNA]</scope>
    <source>
        <strain evidence="7">DCEP-RM93F</strain>
    </source>
</reference>
<dbReference type="GO" id="GO:0005737">
    <property type="term" value="C:cytoplasm"/>
    <property type="evidence" value="ECO:0007669"/>
    <property type="project" value="TreeGrafter"/>
</dbReference>